<sequence>MVWDIVGFDYDNLTLKLRNKKGDGAFKYPWSKPARENQKWSEDKAETINVPDGDLLQKLRVRAHAHAVSHLSKLARSALSGKSATTAAQMVNESLKFALKRYESKRLTAAEFVPMLRSVALVVEIPEGFWNRLKQTVNDAQLERLRQTMEAVGVLRLNASPSALAEVADYLGREAWFANNFQLIQSAAEQLQFIHKGDAFGPLSTRASRMLQHMEIEKDRESLKPWQRAAPSRQKTIRVGPSGSKAIQDKPAESSAAEGSGDA</sequence>
<organism evidence="2 3">
    <name type="scientific">Pseudomonas nitroreducens</name>
    <dbReference type="NCBI Taxonomy" id="46680"/>
    <lineage>
        <taxon>Bacteria</taxon>
        <taxon>Pseudomonadati</taxon>
        <taxon>Pseudomonadota</taxon>
        <taxon>Gammaproteobacteria</taxon>
        <taxon>Pseudomonadales</taxon>
        <taxon>Pseudomonadaceae</taxon>
        <taxon>Pseudomonas</taxon>
    </lineage>
</organism>
<comment type="caution">
    <text evidence="2">The sequence shown here is derived from an EMBL/GenBank/DDBJ whole genome shotgun (WGS) entry which is preliminary data.</text>
</comment>
<evidence type="ECO:0000313" key="2">
    <source>
        <dbReference type="EMBL" id="MBB4861312.1"/>
    </source>
</evidence>
<name>A0A7W7KEF2_PSENT</name>
<protein>
    <submittedName>
        <fullName evidence="2">Uncharacterized protein</fullName>
    </submittedName>
</protein>
<dbReference type="AlphaFoldDB" id="A0A7W7KEF2"/>
<accession>A0A7W7KEF2</accession>
<dbReference type="EMBL" id="JACHLI010000001">
    <property type="protein sequence ID" value="MBB4861312.1"/>
    <property type="molecule type" value="Genomic_DNA"/>
</dbReference>
<dbReference type="Proteomes" id="UP000566995">
    <property type="component" value="Unassembled WGS sequence"/>
</dbReference>
<gene>
    <name evidence="2" type="ORF">HNP46_000123</name>
</gene>
<feature type="compositionally biased region" description="Low complexity" evidence="1">
    <location>
        <begin position="253"/>
        <end position="263"/>
    </location>
</feature>
<feature type="region of interest" description="Disordered" evidence="1">
    <location>
        <begin position="218"/>
        <end position="263"/>
    </location>
</feature>
<evidence type="ECO:0000313" key="3">
    <source>
        <dbReference type="Proteomes" id="UP000566995"/>
    </source>
</evidence>
<evidence type="ECO:0000256" key="1">
    <source>
        <dbReference type="SAM" id="MobiDB-lite"/>
    </source>
</evidence>
<proteinExistence type="predicted"/>
<reference evidence="2 3" key="1">
    <citation type="submission" date="2020-08" db="EMBL/GenBank/DDBJ databases">
        <title>Functional genomics of gut bacteria from endangered species of beetles.</title>
        <authorList>
            <person name="Carlos-Shanley C."/>
        </authorList>
    </citation>
    <scope>NUCLEOTIDE SEQUENCE [LARGE SCALE GENOMIC DNA]</scope>
    <source>
        <strain evidence="2 3">S00179</strain>
    </source>
</reference>
<dbReference type="RefSeq" id="WP_184585583.1">
    <property type="nucleotide sequence ID" value="NZ_JACHLI010000001.1"/>
</dbReference>